<dbReference type="Proteomes" id="UP000546200">
    <property type="component" value="Unassembled WGS sequence"/>
</dbReference>
<dbReference type="EC" id="2.5.1.32" evidence="1"/>
<keyword evidence="1" id="KW-0808">Transferase</keyword>
<dbReference type="Pfam" id="PF00494">
    <property type="entry name" value="SQS_PSY"/>
    <property type="match status" value="1"/>
</dbReference>
<evidence type="ECO:0000313" key="1">
    <source>
        <dbReference type="EMBL" id="MBB5714058.1"/>
    </source>
</evidence>
<gene>
    <name evidence="1" type="ORF">FHS94_000881</name>
</gene>
<evidence type="ECO:0000313" key="2">
    <source>
        <dbReference type="Proteomes" id="UP000546200"/>
    </source>
</evidence>
<dbReference type="InterPro" id="IPR002060">
    <property type="entry name" value="Squ/phyt_synthse"/>
</dbReference>
<dbReference type="AlphaFoldDB" id="A0A7W9BBP9"/>
<comment type="caution">
    <text evidence="1">The sequence shown here is derived from an EMBL/GenBank/DDBJ whole genome shotgun (WGS) entry which is preliminary data.</text>
</comment>
<dbReference type="RefSeq" id="WP_184055026.1">
    <property type="nucleotide sequence ID" value="NZ_JACIJK010000002.1"/>
</dbReference>
<organism evidence="1 2">
    <name type="scientific">Sphingomonas aerophila</name>
    <dbReference type="NCBI Taxonomy" id="1344948"/>
    <lineage>
        <taxon>Bacteria</taxon>
        <taxon>Pseudomonadati</taxon>
        <taxon>Pseudomonadota</taxon>
        <taxon>Alphaproteobacteria</taxon>
        <taxon>Sphingomonadales</taxon>
        <taxon>Sphingomonadaceae</taxon>
        <taxon>Sphingomonas</taxon>
    </lineage>
</organism>
<dbReference type="Gene3D" id="1.10.600.10">
    <property type="entry name" value="Farnesyl Diphosphate Synthase"/>
    <property type="match status" value="1"/>
</dbReference>
<reference evidence="1 2" key="1">
    <citation type="submission" date="2020-08" db="EMBL/GenBank/DDBJ databases">
        <title>Genomic Encyclopedia of Type Strains, Phase IV (KMG-IV): sequencing the most valuable type-strain genomes for metagenomic binning, comparative biology and taxonomic classification.</title>
        <authorList>
            <person name="Goeker M."/>
        </authorList>
    </citation>
    <scope>NUCLEOTIDE SEQUENCE [LARGE SCALE GENOMIC DNA]</scope>
    <source>
        <strain evidence="1 2">DSM 100044</strain>
    </source>
</reference>
<proteinExistence type="predicted"/>
<accession>A0A7W9BBP9</accession>
<keyword evidence="2" id="KW-1185">Reference proteome</keyword>
<dbReference type="InterPro" id="IPR008949">
    <property type="entry name" value="Isoprenoid_synthase_dom_sf"/>
</dbReference>
<dbReference type="GO" id="GO:0016740">
    <property type="term" value="F:transferase activity"/>
    <property type="evidence" value="ECO:0007669"/>
    <property type="project" value="UniProtKB-KW"/>
</dbReference>
<dbReference type="EMBL" id="JACIJK010000002">
    <property type="protein sequence ID" value="MBB5714058.1"/>
    <property type="molecule type" value="Genomic_DNA"/>
</dbReference>
<protein>
    <submittedName>
        <fullName evidence="1">Phytoene synthase</fullName>
        <ecNumber evidence="1">2.5.1.32</ecNumber>
    </submittedName>
</protein>
<sequence length="229" mass="24299">MIKSEITAAEGSAAEQGLALRYVPADRREGMAALLALDRTLGGILRSTREPIVGQMRLVWWRDALEALDRSPPPAEPVLAALAAKVLPHGVSGAQLAAVVEGWEALLAPVLDDVAVDEHARARGGGLFTAAARMLGDVSSAAAAAAAAAGQGWALADLSRNLSTQEVAMHARNQAAARLKEAFATRWPSRLRGLGALAMLARMDLEPHPRPPGHPARVWRLLRFRVTGR</sequence>
<name>A0A7W9BBP9_9SPHN</name>
<dbReference type="SUPFAM" id="SSF48576">
    <property type="entry name" value="Terpenoid synthases"/>
    <property type="match status" value="1"/>
</dbReference>